<feature type="domain" description="AMP-binding enzyme C-terminal" evidence="4">
    <location>
        <begin position="404"/>
        <end position="479"/>
    </location>
</feature>
<evidence type="ECO:0000256" key="1">
    <source>
        <dbReference type="ARBA" id="ARBA00006432"/>
    </source>
</evidence>
<dbReference type="InterPro" id="IPR025110">
    <property type="entry name" value="AMP-bd_C"/>
</dbReference>
<dbReference type="Pfam" id="PF13193">
    <property type="entry name" value="AMP-binding_C"/>
    <property type="match status" value="1"/>
</dbReference>
<dbReference type="PANTHER" id="PTHR43201">
    <property type="entry name" value="ACYL-COA SYNTHETASE"/>
    <property type="match status" value="1"/>
</dbReference>
<evidence type="ECO:0000259" key="3">
    <source>
        <dbReference type="Pfam" id="PF00501"/>
    </source>
</evidence>
<feature type="domain" description="AMP-dependent synthetase/ligase" evidence="3">
    <location>
        <begin position="10"/>
        <end position="354"/>
    </location>
</feature>
<gene>
    <name evidence="5" type="ORF">WAX74_00400</name>
</gene>
<dbReference type="InterPro" id="IPR000873">
    <property type="entry name" value="AMP-dep_synth/lig_dom"/>
</dbReference>
<dbReference type="InterPro" id="IPR042099">
    <property type="entry name" value="ANL_N_sf"/>
</dbReference>
<dbReference type="InterPro" id="IPR045851">
    <property type="entry name" value="AMP-bd_C_sf"/>
</dbReference>
<sequence>MFTEQAWIYKRAALSPTKTALIDSNSGEQWTYKTLTDHISKWVQHFQEKQYVKGDRIVILSQNRIELFAILFACGLKGLLYVPLNFRLSVSELKYILNDCEPVLVIHDEEHQAICSKFEKECLLISDVLEGRTEFPFSKSEWSSSDPWLIIYTGGTTGKPKGVVLSFDAVNWNAINTIVSWGLSEVDCTLNYMPMFHTGGLNALCLPILMAGGTVVTGSRFNAEVALMALNTYKTTMSLFVPTMYQAMLETDYIKRATFPTVKAFLSGGAPCPKTIYNQFEEKGILFKEGYGLTEAGPNNFFIHPQRASKKKGSVGKCMQFNEVKIINKFGELCKENEIGELYIFGKHVFTKYWNNEAETNLAKVNGWLKTGDLAMFDDDGDYYIVGRKKEMIISGGENVYPQEVEQCLVLHPNIREAAVIGLEDDKWGESVTAFITCKESIVSFEEEVIIYCKKSLGSYKVPKKIFILQELPRTDVGKIDKKRLQQLAFNEKKSEIC</sequence>
<dbReference type="PROSITE" id="PS00455">
    <property type="entry name" value="AMP_BINDING"/>
    <property type="match status" value="1"/>
</dbReference>
<evidence type="ECO:0000313" key="5">
    <source>
        <dbReference type="EMBL" id="MEI4768119.1"/>
    </source>
</evidence>
<keyword evidence="2" id="KW-0436">Ligase</keyword>
<dbReference type="EMBL" id="JBAWSY010000001">
    <property type="protein sequence ID" value="MEI4768119.1"/>
    <property type="molecule type" value="Genomic_DNA"/>
</dbReference>
<evidence type="ECO:0000259" key="4">
    <source>
        <dbReference type="Pfam" id="PF13193"/>
    </source>
</evidence>
<dbReference type="SUPFAM" id="SSF56801">
    <property type="entry name" value="Acetyl-CoA synthetase-like"/>
    <property type="match status" value="1"/>
</dbReference>
<dbReference type="RefSeq" id="WP_336495677.1">
    <property type="nucleotide sequence ID" value="NZ_JBAWSY010000001.1"/>
</dbReference>
<accession>A0ABU8EZE1</accession>
<comment type="similarity">
    <text evidence="1">Belongs to the ATP-dependent AMP-binding enzyme family.</text>
</comment>
<reference evidence="5 6" key="1">
    <citation type="submission" date="2024-01" db="EMBL/GenBank/DDBJ databases">
        <title>Seven novel Bacillus-like species.</title>
        <authorList>
            <person name="Liu G."/>
        </authorList>
    </citation>
    <scope>NUCLEOTIDE SEQUENCE [LARGE SCALE GENOMIC DNA]</scope>
    <source>
        <strain evidence="5 6">FJAT-51614</strain>
    </source>
</reference>
<protein>
    <submittedName>
        <fullName evidence="5">AMP-binding protein</fullName>
    </submittedName>
</protein>
<comment type="caution">
    <text evidence="5">The sequence shown here is derived from an EMBL/GenBank/DDBJ whole genome shotgun (WGS) entry which is preliminary data.</text>
</comment>
<keyword evidence="6" id="KW-1185">Reference proteome</keyword>
<evidence type="ECO:0000256" key="2">
    <source>
        <dbReference type="ARBA" id="ARBA00022598"/>
    </source>
</evidence>
<proteinExistence type="inferred from homology"/>
<dbReference type="Gene3D" id="3.40.50.12780">
    <property type="entry name" value="N-terminal domain of ligase-like"/>
    <property type="match status" value="1"/>
</dbReference>
<dbReference type="Gene3D" id="3.30.300.30">
    <property type="match status" value="1"/>
</dbReference>
<dbReference type="Proteomes" id="UP001364890">
    <property type="component" value="Unassembled WGS sequence"/>
</dbReference>
<dbReference type="Pfam" id="PF00501">
    <property type="entry name" value="AMP-binding"/>
    <property type="match status" value="1"/>
</dbReference>
<dbReference type="InterPro" id="IPR020845">
    <property type="entry name" value="AMP-binding_CS"/>
</dbReference>
<name>A0ABU8EZE1_9BACI</name>
<evidence type="ECO:0000313" key="6">
    <source>
        <dbReference type="Proteomes" id="UP001364890"/>
    </source>
</evidence>
<organism evidence="5 6">
    <name type="scientific">Psychrobacillus mangrovi</name>
    <dbReference type="NCBI Taxonomy" id="3117745"/>
    <lineage>
        <taxon>Bacteria</taxon>
        <taxon>Bacillati</taxon>
        <taxon>Bacillota</taxon>
        <taxon>Bacilli</taxon>
        <taxon>Bacillales</taxon>
        <taxon>Bacillaceae</taxon>
        <taxon>Psychrobacillus</taxon>
    </lineage>
</organism>
<dbReference type="PANTHER" id="PTHR43201:SF5">
    <property type="entry name" value="MEDIUM-CHAIN ACYL-COA LIGASE ACSF2, MITOCHONDRIAL"/>
    <property type="match status" value="1"/>
</dbReference>